<reference evidence="6 7" key="1">
    <citation type="journal article" date="2017" name="Elife">
        <title>Extensive horizontal gene transfer in cheese-associated bacteria.</title>
        <authorList>
            <person name="Bonham K.S."/>
            <person name="Wolfe B.E."/>
            <person name="Dutton R.J."/>
        </authorList>
    </citation>
    <scope>NUCLEOTIDE SEQUENCE [LARGE SCALE GENOMIC DNA]</scope>
    <source>
        <strain evidence="6 7">900_6</strain>
    </source>
</reference>
<feature type="domain" description="ABC transporter" evidence="5">
    <location>
        <begin position="3"/>
        <end position="236"/>
    </location>
</feature>
<keyword evidence="2" id="KW-0813">Transport</keyword>
<sequence>MTIRFENVSYSYRDGTQALEAIDFEITPGARVAIIGQNGAGKTTAAKLMNGLLKPTSGIATVNGTSTTTATTAEAARIVAYVFQNPDDQLFRGRVDDELAYVGKIRGMESDQIETEVARIAELAGIEDYLESNPKDVSLAIRKFVALGALLVGKPAYLIMDEPTAGLDQPGGARLVRIMDELTSSGTGIVTICHDMRFVMENFTSVIAMAQGSVIATGTPEQIFSDDSVLAQCAVQRPEAAQLAHELHIPPHIFTINDVKATLEESVSESRFHLEGPAER</sequence>
<dbReference type="InterPro" id="IPR003593">
    <property type="entry name" value="AAA+_ATPase"/>
</dbReference>
<dbReference type="PROSITE" id="PS50893">
    <property type="entry name" value="ABC_TRANSPORTER_2"/>
    <property type="match status" value="1"/>
</dbReference>
<dbReference type="GO" id="GO:0005524">
    <property type="term" value="F:ATP binding"/>
    <property type="evidence" value="ECO:0007669"/>
    <property type="project" value="UniProtKB-KW"/>
</dbReference>
<organism evidence="6 7">
    <name type="scientific">Brevibacterium aurantiacum</name>
    <dbReference type="NCBI Taxonomy" id="273384"/>
    <lineage>
        <taxon>Bacteria</taxon>
        <taxon>Bacillati</taxon>
        <taxon>Actinomycetota</taxon>
        <taxon>Actinomycetes</taxon>
        <taxon>Micrococcales</taxon>
        <taxon>Brevibacteriaceae</taxon>
        <taxon>Brevibacterium</taxon>
    </lineage>
</organism>
<dbReference type="AlphaFoldDB" id="A0A2A3ZBD5"/>
<gene>
    <name evidence="6" type="ORF">CIK62_16590</name>
</gene>
<dbReference type="Gene3D" id="3.40.50.300">
    <property type="entry name" value="P-loop containing nucleotide triphosphate hydrolases"/>
    <property type="match status" value="1"/>
</dbReference>
<evidence type="ECO:0000256" key="4">
    <source>
        <dbReference type="ARBA" id="ARBA00022840"/>
    </source>
</evidence>
<name>A0A2A3ZBD5_BREAU</name>
<dbReference type="EMBL" id="NRGO01000026">
    <property type="protein sequence ID" value="PCC48817.1"/>
    <property type="molecule type" value="Genomic_DNA"/>
</dbReference>
<comment type="caution">
    <text evidence="6">The sequence shown here is derived from an EMBL/GenBank/DDBJ whole genome shotgun (WGS) entry which is preliminary data.</text>
</comment>
<dbReference type="CDD" id="cd03225">
    <property type="entry name" value="ABC_cobalt_CbiO_domain1"/>
    <property type="match status" value="1"/>
</dbReference>
<evidence type="ECO:0000256" key="2">
    <source>
        <dbReference type="ARBA" id="ARBA00022448"/>
    </source>
</evidence>
<dbReference type="Pfam" id="PF00005">
    <property type="entry name" value="ABC_tran"/>
    <property type="match status" value="1"/>
</dbReference>
<dbReference type="InterPro" id="IPR027417">
    <property type="entry name" value="P-loop_NTPase"/>
</dbReference>
<dbReference type="Proteomes" id="UP000217720">
    <property type="component" value="Unassembled WGS sequence"/>
</dbReference>
<dbReference type="InterPro" id="IPR003439">
    <property type="entry name" value="ABC_transporter-like_ATP-bd"/>
</dbReference>
<dbReference type="GO" id="GO:0016887">
    <property type="term" value="F:ATP hydrolysis activity"/>
    <property type="evidence" value="ECO:0007669"/>
    <property type="project" value="InterPro"/>
</dbReference>
<dbReference type="InterPro" id="IPR015856">
    <property type="entry name" value="ABC_transpr_CbiO/EcfA_su"/>
</dbReference>
<dbReference type="InterPro" id="IPR050095">
    <property type="entry name" value="ECF_ABC_transporter_ATP-bd"/>
</dbReference>
<keyword evidence="4" id="KW-0067">ATP-binding</keyword>
<evidence type="ECO:0000313" key="6">
    <source>
        <dbReference type="EMBL" id="PCC48817.1"/>
    </source>
</evidence>
<comment type="similarity">
    <text evidence="1">Belongs to the ABC transporter superfamily.</text>
</comment>
<accession>A0A2A3ZBD5</accession>
<dbReference type="GO" id="GO:0043190">
    <property type="term" value="C:ATP-binding cassette (ABC) transporter complex"/>
    <property type="evidence" value="ECO:0007669"/>
    <property type="project" value="TreeGrafter"/>
</dbReference>
<keyword evidence="3" id="KW-0547">Nucleotide-binding</keyword>
<evidence type="ECO:0000313" key="7">
    <source>
        <dbReference type="Proteomes" id="UP000217720"/>
    </source>
</evidence>
<dbReference type="PANTHER" id="PTHR43553">
    <property type="entry name" value="HEAVY METAL TRANSPORTER"/>
    <property type="match status" value="1"/>
</dbReference>
<evidence type="ECO:0000256" key="3">
    <source>
        <dbReference type="ARBA" id="ARBA00022741"/>
    </source>
</evidence>
<dbReference type="SMART" id="SM00382">
    <property type="entry name" value="AAA"/>
    <property type="match status" value="1"/>
</dbReference>
<evidence type="ECO:0000256" key="1">
    <source>
        <dbReference type="ARBA" id="ARBA00005417"/>
    </source>
</evidence>
<dbReference type="GO" id="GO:0042626">
    <property type="term" value="F:ATPase-coupled transmembrane transporter activity"/>
    <property type="evidence" value="ECO:0007669"/>
    <property type="project" value="TreeGrafter"/>
</dbReference>
<dbReference type="SUPFAM" id="SSF52540">
    <property type="entry name" value="P-loop containing nucleoside triphosphate hydrolases"/>
    <property type="match status" value="1"/>
</dbReference>
<protein>
    <recommendedName>
        <fullName evidence="5">ABC transporter domain-containing protein</fullName>
    </recommendedName>
</protein>
<proteinExistence type="inferred from homology"/>
<evidence type="ECO:0000259" key="5">
    <source>
        <dbReference type="PROSITE" id="PS50893"/>
    </source>
</evidence>
<dbReference type="PANTHER" id="PTHR43553:SF24">
    <property type="entry name" value="ENERGY-COUPLING FACTOR TRANSPORTER ATP-BINDING PROTEIN ECFA1"/>
    <property type="match status" value="1"/>
</dbReference>